<accession>A0A8D9F8X2</accession>
<protein>
    <submittedName>
        <fullName evidence="2">Uncharacterized protein</fullName>
    </submittedName>
</protein>
<dbReference type="EMBL" id="HBUF01625406">
    <property type="protein sequence ID" value="CAG6781963.1"/>
    <property type="molecule type" value="Transcribed_RNA"/>
</dbReference>
<organism evidence="2">
    <name type="scientific">Cacopsylla melanoneura</name>
    <dbReference type="NCBI Taxonomy" id="428564"/>
    <lineage>
        <taxon>Eukaryota</taxon>
        <taxon>Metazoa</taxon>
        <taxon>Ecdysozoa</taxon>
        <taxon>Arthropoda</taxon>
        <taxon>Hexapoda</taxon>
        <taxon>Insecta</taxon>
        <taxon>Pterygota</taxon>
        <taxon>Neoptera</taxon>
        <taxon>Paraneoptera</taxon>
        <taxon>Hemiptera</taxon>
        <taxon>Sternorrhyncha</taxon>
        <taxon>Psylloidea</taxon>
        <taxon>Psyllidae</taxon>
        <taxon>Psyllinae</taxon>
        <taxon>Cacopsylla</taxon>
    </lineage>
</organism>
<feature type="region of interest" description="Disordered" evidence="1">
    <location>
        <begin position="111"/>
        <end position="148"/>
    </location>
</feature>
<sequence length="148" mass="17083">MYQTGSYYLRPKLSQQQPGDGDISIEDVRAPGKISFLQERFHEQQSGCLEDGSSEKERYAGEDNKGWGYQRAVQRGLNARTYVHKYYRNGHHLWPTLATGHVRDEAYKDYEATRPDESQIIEIDSDPLDNDPKYKPNVLGLKSPKPRH</sequence>
<reference evidence="2" key="1">
    <citation type="submission" date="2021-05" db="EMBL/GenBank/DDBJ databases">
        <authorList>
            <person name="Alioto T."/>
            <person name="Alioto T."/>
            <person name="Gomez Garrido J."/>
        </authorList>
    </citation>
    <scope>NUCLEOTIDE SEQUENCE</scope>
</reference>
<feature type="region of interest" description="Disordered" evidence="1">
    <location>
        <begin position="1"/>
        <end position="21"/>
    </location>
</feature>
<name>A0A8D9F8X2_9HEMI</name>
<evidence type="ECO:0000313" key="2">
    <source>
        <dbReference type="EMBL" id="CAG6781963.1"/>
    </source>
</evidence>
<dbReference type="AlphaFoldDB" id="A0A8D9F8X2"/>
<evidence type="ECO:0000256" key="1">
    <source>
        <dbReference type="SAM" id="MobiDB-lite"/>
    </source>
</evidence>
<dbReference type="EMBL" id="HBUF01242200">
    <property type="protein sequence ID" value="CAG6677305.1"/>
    <property type="molecule type" value="Transcribed_RNA"/>
</dbReference>
<proteinExistence type="predicted"/>